<gene>
    <name evidence="1" type="ORF">L1987_16511</name>
</gene>
<reference evidence="1 2" key="2">
    <citation type="journal article" date="2022" name="Mol. Ecol. Resour.">
        <title>The genomes of chicory, endive, great burdock and yacon provide insights into Asteraceae paleo-polyploidization history and plant inulin production.</title>
        <authorList>
            <person name="Fan W."/>
            <person name="Wang S."/>
            <person name="Wang H."/>
            <person name="Wang A."/>
            <person name="Jiang F."/>
            <person name="Liu H."/>
            <person name="Zhao H."/>
            <person name="Xu D."/>
            <person name="Zhang Y."/>
        </authorList>
    </citation>
    <scope>NUCLEOTIDE SEQUENCE [LARGE SCALE GENOMIC DNA]</scope>
    <source>
        <strain evidence="2">cv. Yunnan</strain>
        <tissue evidence="1">Leaves</tissue>
    </source>
</reference>
<dbReference type="EMBL" id="CM042022">
    <property type="protein sequence ID" value="KAI3816806.1"/>
    <property type="molecule type" value="Genomic_DNA"/>
</dbReference>
<accession>A0ACB9JAN8</accession>
<evidence type="ECO:0000313" key="1">
    <source>
        <dbReference type="EMBL" id="KAI3816806.1"/>
    </source>
</evidence>
<sequence>MLVVREKKKVLKQTLIRIEAEEEEEEESPDIGFGFSSRIAKWGFLGFPIVRSNVLITLWVKVSSANLATQAILRAPDTYSGRLASPNTKVNCNSSEALISFRGVAFKN</sequence>
<name>A0ACB9JAN8_9ASTR</name>
<evidence type="ECO:0000313" key="2">
    <source>
        <dbReference type="Proteomes" id="UP001056120"/>
    </source>
</evidence>
<comment type="caution">
    <text evidence="1">The sequence shown here is derived from an EMBL/GenBank/DDBJ whole genome shotgun (WGS) entry which is preliminary data.</text>
</comment>
<protein>
    <submittedName>
        <fullName evidence="1">Uncharacterized protein</fullName>
    </submittedName>
</protein>
<proteinExistence type="predicted"/>
<organism evidence="1 2">
    <name type="scientific">Smallanthus sonchifolius</name>
    <dbReference type="NCBI Taxonomy" id="185202"/>
    <lineage>
        <taxon>Eukaryota</taxon>
        <taxon>Viridiplantae</taxon>
        <taxon>Streptophyta</taxon>
        <taxon>Embryophyta</taxon>
        <taxon>Tracheophyta</taxon>
        <taxon>Spermatophyta</taxon>
        <taxon>Magnoliopsida</taxon>
        <taxon>eudicotyledons</taxon>
        <taxon>Gunneridae</taxon>
        <taxon>Pentapetalae</taxon>
        <taxon>asterids</taxon>
        <taxon>campanulids</taxon>
        <taxon>Asterales</taxon>
        <taxon>Asteraceae</taxon>
        <taxon>Asteroideae</taxon>
        <taxon>Heliantheae alliance</taxon>
        <taxon>Millerieae</taxon>
        <taxon>Smallanthus</taxon>
    </lineage>
</organism>
<dbReference type="Proteomes" id="UP001056120">
    <property type="component" value="Linkage Group LG05"/>
</dbReference>
<reference evidence="2" key="1">
    <citation type="journal article" date="2022" name="Mol. Ecol. Resour.">
        <title>The genomes of chicory, endive, great burdock and yacon provide insights into Asteraceae palaeo-polyploidization history and plant inulin production.</title>
        <authorList>
            <person name="Fan W."/>
            <person name="Wang S."/>
            <person name="Wang H."/>
            <person name="Wang A."/>
            <person name="Jiang F."/>
            <person name="Liu H."/>
            <person name="Zhao H."/>
            <person name="Xu D."/>
            <person name="Zhang Y."/>
        </authorList>
    </citation>
    <scope>NUCLEOTIDE SEQUENCE [LARGE SCALE GENOMIC DNA]</scope>
    <source>
        <strain evidence="2">cv. Yunnan</strain>
    </source>
</reference>
<keyword evidence="2" id="KW-1185">Reference proteome</keyword>